<feature type="compositionally biased region" description="Basic and acidic residues" evidence="9">
    <location>
        <begin position="111"/>
        <end position="124"/>
    </location>
</feature>
<reference evidence="12" key="2">
    <citation type="submission" date="2022-08" db="EMBL/GenBank/DDBJ databases">
        <title>Novel sulphate-reducing endosymbionts in the free-living metamonad Anaeramoeba.</title>
        <authorList>
            <person name="Jerlstrom-Hultqvist J."/>
            <person name="Cepicka I."/>
            <person name="Gallot-Lavallee L."/>
            <person name="Salas-Leiva D."/>
            <person name="Curtis B.A."/>
            <person name="Zahonova K."/>
            <person name="Pipaliya S."/>
            <person name="Dacks J."/>
            <person name="Roger A.J."/>
        </authorList>
    </citation>
    <scope>NUCLEOTIDE SEQUENCE</scope>
    <source>
        <strain evidence="12">Busselton2</strain>
    </source>
</reference>
<proteinExistence type="predicted"/>
<evidence type="ECO:0000256" key="1">
    <source>
        <dbReference type="ARBA" id="ARBA00001798"/>
    </source>
</evidence>
<evidence type="ECO:0000256" key="9">
    <source>
        <dbReference type="SAM" id="MobiDB-lite"/>
    </source>
</evidence>
<dbReference type="CDD" id="cd20356">
    <property type="entry name" value="Rcat_RBR_HHARI-like"/>
    <property type="match status" value="1"/>
</dbReference>
<dbReference type="InterPro" id="IPR045840">
    <property type="entry name" value="Ariadne"/>
</dbReference>
<keyword evidence="3" id="KW-0808">Transferase</keyword>
<keyword evidence="5" id="KW-0677">Repeat</keyword>
<evidence type="ECO:0000256" key="2">
    <source>
        <dbReference type="ARBA" id="ARBA00012251"/>
    </source>
</evidence>
<keyword evidence="15" id="KW-1185">Reference proteome</keyword>
<organism evidence="12 14">
    <name type="scientific">Anaeramoeba flamelloides</name>
    <dbReference type="NCBI Taxonomy" id="1746091"/>
    <lineage>
        <taxon>Eukaryota</taxon>
        <taxon>Metamonada</taxon>
        <taxon>Anaeramoebidae</taxon>
        <taxon>Anaeramoeba</taxon>
    </lineage>
</organism>
<dbReference type="SMART" id="SM00647">
    <property type="entry name" value="IBR"/>
    <property type="match status" value="2"/>
</dbReference>
<dbReference type="InterPro" id="IPR013083">
    <property type="entry name" value="Znf_RING/FYVE/PHD"/>
</dbReference>
<dbReference type="Gene3D" id="1.10.8.10">
    <property type="entry name" value="DNA helicase RuvA subunit, C-terminal domain"/>
    <property type="match status" value="1"/>
</dbReference>
<dbReference type="InterPro" id="IPR048962">
    <property type="entry name" value="ARIH1-like_UBL"/>
</dbReference>
<dbReference type="SUPFAM" id="SSF57850">
    <property type="entry name" value="RING/U-box"/>
    <property type="match status" value="3"/>
</dbReference>
<dbReference type="SUPFAM" id="SSF46934">
    <property type="entry name" value="UBA-like"/>
    <property type="match status" value="1"/>
</dbReference>
<evidence type="ECO:0000313" key="13">
    <source>
        <dbReference type="EMBL" id="KAJ6232874.1"/>
    </source>
</evidence>
<dbReference type="Pfam" id="PF22191">
    <property type="entry name" value="IBR_1"/>
    <property type="match status" value="1"/>
</dbReference>
<gene>
    <name evidence="12" type="ORF">M0812_27284</name>
    <name evidence="13" type="ORF">M0813_04401</name>
</gene>
<dbReference type="GO" id="GO:0061630">
    <property type="term" value="F:ubiquitin protein ligase activity"/>
    <property type="evidence" value="ECO:0007669"/>
    <property type="project" value="UniProtKB-EC"/>
</dbReference>
<dbReference type="Gene3D" id="3.30.40.10">
    <property type="entry name" value="Zinc/RING finger domain, C3HC4 (zinc finger)"/>
    <property type="match status" value="1"/>
</dbReference>
<accession>A0AAV7Y4U1</accession>
<dbReference type="GO" id="GO:0016567">
    <property type="term" value="P:protein ubiquitination"/>
    <property type="evidence" value="ECO:0007669"/>
    <property type="project" value="InterPro"/>
</dbReference>
<feature type="domain" description="UBA" evidence="10">
    <location>
        <begin position="1"/>
        <end position="46"/>
    </location>
</feature>
<reference evidence="13" key="1">
    <citation type="submission" date="2022-08" db="EMBL/GenBank/DDBJ databases">
        <title>Novel sulfate-reducing endosymbionts in the free-living metamonad Anaeramoeba.</title>
        <authorList>
            <person name="Jerlstrom-Hultqvist J."/>
            <person name="Cepicka I."/>
            <person name="Gallot-Lavallee L."/>
            <person name="Salas-Leiva D."/>
            <person name="Curtis B.A."/>
            <person name="Zahonova K."/>
            <person name="Pipaliya S."/>
            <person name="Dacks J."/>
            <person name="Roger A.J."/>
        </authorList>
    </citation>
    <scope>NUCLEOTIDE SEQUENCE</scope>
    <source>
        <strain evidence="13">Schooner1</strain>
    </source>
</reference>
<evidence type="ECO:0000313" key="12">
    <source>
        <dbReference type="EMBL" id="KAJ3424857.1"/>
    </source>
</evidence>
<name>A0AAV7Y4U1_9EUKA</name>
<comment type="catalytic activity">
    <reaction evidence="1">
        <text>[E2 ubiquitin-conjugating enzyme]-S-ubiquitinyl-L-cysteine + [acceptor protein]-L-lysine = [E2 ubiquitin-conjugating enzyme]-L-cysteine + [acceptor protein]-N(6)-ubiquitinyl-L-lysine.</text>
        <dbReference type="EC" id="2.3.2.31"/>
    </reaction>
</comment>
<dbReference type="Pfam" id="PF19422">
    <property type="entry name" value="Ariadne"/>
    <property type="match status" value="1"/>
</dbReference>
<dbReference type="FunFam" id="3.30.40.10:FF:000019">
    <property type="entry name" value="RBR-type E3 ubiquitin transferase"/>
    <property type="match status" value="1"/>
</dbReference>
<feature type="compositionally biased region" description="Acidic residues" evidence="9">
    <location>
        <begin position="68"/>
        <end position="83"/>
    </location>
</feature>
<feature type="compositionally biased region" description="Polar residues" evidence="9">
    <location>
        <begin position="100"/>
        <end position="109"/>
    </location>
</feature>
<keyword evidence="7" id="KW-0833">Ubl conjugation pathway</keyword>
<dbReference type="InterPro" id="IPR015940">
    <property type="entry name" value="UBA"/>
</dbReference>
<evidence type="ECO:0000256" key="7">
    <source>
        <dbReference type="ARBA" id="ARBA00022786"/>
    </source>
</evidence>
<evidence type="ECO:0000256" key="3">
    <source>
        <dbReference type="ARBA" id="ARBA00022679"/>
    </source>
</evidence>
<feature type="compositionally biased region" description="Low complexity" evidence="9">
    <location>
        <begin position="137"/>
        <end position="146"/>
    </location>
</feature>
<keyword evidence="6" id="KW-0863">Zinc-finger</keyword>
<dbReference type="PANTHER" id="PTHR11685">
    <property type="entry name" value="RBR FAMILY RING FINGER AND IBR DOMAIN-CONTAINING"/>
    <property type="match status" value="1"/>
</dbReference>
<dbReference type="Pfam" id="PF21235">
    <property type="entry name" value="UBA_ARI1"/>
    <property type="match status" value="1"/>
</dbReference>
<dbReference type="AlphaFoldDB" id="A0AAV7Y4U1"/>
<keyword evidence="8" id="KW-0862">Zinc</keyword>
<dbReference type="InterPro" id="IPR031127">
    <property type="entry name" value="E3_UB_ligase_RBR"/>
</dbReference>
<dbReference type="FunFam" id="1.20.120.1750:FF:000002">
    <property type="entry name" value="RBR-type E3 ubiquitin transferase"/>
    <property type="match status" value="1"/>
</dbReference>
<dbReference type="Pfam" id="PF01485">
    <property type="entry name" value="IBR"/>
    <property type="match status" value="1"/>
</dbReference>
<comment type="caution">
    <text evidence="12">The sequence shown here is derived from an EMBL/GenBank/DDBJ whole genome shotgun (WGS) entry which is preliminary data.</text>
</comment>
<evidence type="ECO:0000313" key="14">
    <source>
        <dbReference type="Proteomes" id="UP001146793"/>
    </source>
</evidence>
<evidence type="ECO:0000256" key="6">
    <source>
        <dbReference type="ARBA" id="ARBA00022771"/>
    </source>
</evidence>
<dbReference type="Proteomes" id="UP001150062">
    <property type="component" value="Unassembled WGS sequence"/>
</dbReference>
<dbReference type="Gene3D" id="1.20.120.1750">
    <property type="match status" value="1"/>
</dbReference>
<dbReference type="Pfam" id="PF22562">
    <property type="entry name" value="UBA_7"/>
    <property type="match status" value="1"/>
</dbReference>
<dbReference type="EMBL" id="JAOAOG010000287">
    <property type="protein sequence ID" value="KAJ6232874.1"/>
    <property type="molecule type" value="Genomic_DNA"/>
</dbReference>
<dbReference type="InterPro" id="IPR044066">
    <property type="entry name" value="TRIAD_supradom"/>
</dbReference>
<dbReference type="InterPro" id="IPR002867">
    <property type="entry name" value="IBR_dom"/>
</dbReference>
<protein>
    <recommendedName>
        <fullName evidence="2">RBR-type E3 ubiquitin transferase</fullName>
        <ecNumber evidence="2">2.3.2.31</ecNumber>
    </recommendedName>
</protein>
<sequence length="596" mass="69831">MSENFVNQLFLEQLVQMGFSREISKNALLITGNRSLDEALNALIVQQSYDYGGFNNNKNGDQKKEPEQEQDEELNLTSEDEDSSEKKSSDSSEGEGIGFSNDSTNSDFYSDNEKGNKKEKEKNFSDSYTSESDGFINESNENSNDFSDYESDNNDLFDEVNIEEKKNAYDTETIITKQAEEIEKMAKILKLSSTSTGALLRFFKWNKDKLMDRMMTKPNKTLKEAKITRFVSTKKYKPKDMLCQVCFTALEPKKYYCMRCQHGFCLTCWRSYLKTKIESGEVGKIQCQGYKCTELVHETIIKKIVTKELFKKYMYFIATSFVDLNPNLTWCTQKGCNKVLPKEMILRGSNVVCSCNNRFCFYCKKEAHSPATCEESEKWEKKSKDDSETMNWIISNTQTCPKCRVSIEKNQGCNHMTCRNCKYEFCWICLADWKKHGYSYNCNKYRPKDKEKQDNSKAALERYLHYFQRFDNHEKSLGFEKELRRKTRYKMHQMQDEKNMNYIDVSFMEEAVAVLCSCRSCLKWTYVFAFYLKDRSKGKELFEFVQQELEQSTEHLSEILERKFNKIDKMEAINATRIVKIRLDHLFDTVESGLPD</sequence>
<feature type="region of interest" description="Disordered" evidence="9">
    <location>
        <begin position="54"/>
        <end position="153"/>
    </location>
</feature>
<evidence type="ECO:0000256" key="5">
    <source>
        <dbReference type="ARBA" id="ARBA00022737"/>
    </source>
</evidence>
<keyword evidence="4" id="KW-0479">Metal-binding</keyword>
<dbReference type="PROSITE" id="PS51873">
    <property type="entry name" value="TRIAD"/>
    <property type="match status" value="1"/>
</dbReference>
<dbReference type="InterPro" id="IPR009060">
    <property type="entry name" value="UBA-like_sf"/>
</dbReference>
<evidence type="ECO:0000313" key="15">
    <source>
        <dbReference type="Proteomes" id="UP001150062"/>
    </source>
</evidence>
<evidence type="ECO:0000259" key="11">
    <source>
        <dbReference type="PROSITE" id="PS51873"/>
    </source>
</evidence>
<feature type="domain" description="RING-type" evidence="11">
    <location>
        <begin position="239"/>
        <end position="446"/>
    </location>
</feature>
<dbReference type="PROSITE" id="PS50030">
    <property type="entry name" value="UBA"/>
    <property type="match status" value="1"/>
</dbReference>
<dbReference type="Proteomes" id="UP001146793">
    <property type="component" value="Unassembled WGS sequence"/>
</dbReference>
<dbReference type="GO" id="GO:0008270">
    <property type="term" value="F:zinc ion binding"/>
    <property type="evidence" value="ECO:0007669"/>
    <property type="project" value="UniProtKB-KW"/>
</dbReference>
<evidence type="ECO:0000259" key="10">
    <source>
        <dbReference type="PROSITE" id="PS50030"/>
    </source>
</evidence>
<dbReference type="EC" id="2.3.2.31" evidence="2"/>
<evidence type="ECO:0000256" key="8">
    <source>
        <dbReference type="ARBA" id="ARBA00022833"/>
    </source>
</evidence>
<dbReference type="EMBL" id="JANTQA010000070">
    <property type="protein sequence ID" value="KAJ3424857.1"/>
    <property type="molecule type" value="Genomic_DNA"/>
</dbReference>
<evidence type="ECO:0000256" key="4">
    <source>
        <dbReference type="ARBA" id="ARBA00022723"/>
    </source>
</evidence>